<dbReference type="PANTHER" id="PTHR10978:SF5">
    <property type="entry name" value="SUCCINATE DEHYDROGENASE CYTOCHROME B560 SUBUNIT, MITOCHONDRIAL"/>
    <property type="match status" value="1"/>
</dbReference>
<protein>
    <recommendedName>
        <fullName evidence="4">Succinate dehydrogenase cytochrome b556 subunit</fullName>
    </recommendedName>
</protein>
<dbReference type="EMBL" id="MASR01000001">
    <property type="protein sequence ID" value="OFE11868.1"/>
    <property type="molecule type" value="Genomic_DNA"/>
</dbReference>
<feature type="binding site" description="axial binding residue" evidence="12">
    <location>
        <position position="80"/>
    </location>
    <ligand>
        <name>heme</name>
        <dbReference type="ChEBI" id="CHEBI:30413"/>
        <note>ligand shared with second transmembrane subunit</note>
    </ligand>
    <ligandPart>
        <name>Fe</name>
        <dbReference type="ChEBI" id="CHEBI:18248"/>
    </ligandPart>
</feature>
<dbReference type="InterPro" id="IPR034804">
    <property type="entry name" value="SQR/QFR_C/D"/>
</dbReference>
<comment type="subcellular location">
    <subcellularLocation>
        <location evidence="2">Membrane</location>
    </subcellularLocation>
</comment>
<keyword evidence="15" id="KW-1185">Reference proteome</keyword>
<evidence type="ECO:0000256" key="6">
    <source>
        <dbReference type="ARBA" id="ARBA00022692"/>
    </source>
</evidence>
<dbReference type="Gene3D" id="1.20.1300.10">
    <property type="entry name" value="Fumarate reductase/succinate dehydrogenase, transmembrane subunit"/>
    <property type="match status" value="1"/>
</dbReference>
<dbReference type="AlphaFoldDB" id="A0A1E8CHL5"/>
<evidence type="ECO:0000256" key="8">
    <source>
        <dbReference type="ARBA" id="ARBA00022989"/>
    </source>
</evidence>
<feature type="transmembrane region" description="Helical" evidence="13">
    <location>
        <begin position="65"/>
        <end position="83"/>
    </location>
</feature>
<evidence type="ECO:0000256" key="1">
    <source>
        <dbReference type="ARBA" id="ARBA00004050"/>
    </source>
</evidence>
<accession>A0A1E8CHL5</accession>
<dbReference type="GO" id="GO:0046872">
    <property type="term" value="F:metal ion binding"/>
    <property type="evidence" value="ECO:0007669"/>
    <property type="project" value="UniProtKB-KW"/>
</dbReference>
<gene>
    <name evidence="14" type="ORF">PHACT_00850</name>
</gene>
<evidence type="ECO:0000256" key="5">
    <source>
        <dbReference type="ARBA" id="ARBA00022617"/>
    </source>
</evidence>
<dbReference type="PIRSF" id="PIRSF000178">
    <property type="entry name" value="SDH_cyt_b560"/>
    <property type="match status" value="1"/>
</dbReference>
<dbReference type="InterPro" id="IPR000701">
    <property type="entry name" value="SuccDH_FuR_B_TM-su"/>
</dbReference>
<dbReference type="STRING" id="1524254.PHACT_00850"/>
<sequence length="124" mass="13410">MKDNRPKNLELQTIKFPLPAITSILHRISGVIVFVGIAILLFLLAESLSSEQGFNNVQQWLTAPLVKFVVWGVLAGLLYHLIAGIKHLVMDTGTGESLQGGINAARLVVIVSAIAIIAAGVWIW</sequence>
<comment type="cofactor">
    <cofactor evidence="12">
        <name>heme</name>
        <dbReference type="ChEBI" id="CHEBI:30413"/>
    </cofactor>
    <text evidence="12">The heme is bound between the two transmembrane subunits.</text>
</comment>
<keyword evidence="7 12" id="KW-0479">Metal-binding</keyword>
<evidence type="ECO:0000256" key="12">
    <source>
        <dbReference type="PIRSR" id="PIRSR000178-1"/>
    </source>
</evidence>
<keyword evidence="8 13" id="KW-1133">Transmembrane helix</keyword>
<evidence type="ECO:0000256" key="7">
    <source>
        <dbReference type="ARBA" id="ARBA00022723"/>
    </source>
</evidence>
<dbReference type="InterPro" id="IPR014314">
    <property type="entry name" value="Succ_DH_cytb556"/>
</dbReference>
<evidence type="ECO:0000256" key="2">
    <source>
        <dbReference type="ARBA" id="ARBA00004370"/>
    </source>
</evidence>
<name>A0A1E8CHL5_9GAMM</name>
<keyword evidence="10 13" id="KW-0472">Membrane</keyword>
<dbReference type="PANTHER" id="PTHR10978">
    <property type="entry name" value="SUCCINATE DEHYDROGENASE CYTOCHROME B560 SUBUNIT"/>
    <property type="match status" value="1"/>
</dbReference>
<comment type="similarity">
    <text evidence="3">Belongs to the cytochrome b560 family.</text>
</comment>
<proteinExistence type="inferred from homology"/>
<organism evidence="14 15">
    <name type="scientific">Pseudohongiella acticola</name>
    <dbReference type="NCBI Taxonomy" id="1524254"/>
    <lineage>
        <taxon>Bacteria</taxon>
        <taxon>Pseudomonadati</taxon>
        <taxon>Pseudomonadota</taxon>
        <taxon>Gammaproteobacteria</taxon>
        <taxon>Pseudomonadales</taxon>
        <taxon>Pseudohongiellaceae</taxon>
        <taxon>Pseudohongiella</taxon>
    </lineage>
</organism>
<evidence type="ECO:0000313" key="14">
    <source>
        <dbReference type="EMBL" id="OFE11868.1"/>
    </source>
</evidence>
<dbReference type="OrthoDB" id="9799441at2"/>
<dbReference type="CDD" id="cd03499">
    <property type="entry name" value="SQR_TypeC_SdhC"/>
    <property type="match status" value="1"/>
</dbReference>
<comment type="subunit">
    <text evidence="11">Part of an enzyme complex containing four subunits: a flavoprotein, an iron-sulfur protein, plus two membrane-anchoring proteins, SdhC and SdhD. The complex can form homotrimers.</text>
</comment>
<comment type="function">
    <text evidence="1">Membrane-anchoring subunit of succinate dehydrogenase (SDH).</text>
</comment>
<dbReference type="SUPFAM" id="SSF81343">
    <property type="entry name" value="Fumarate reductase respiratory complex transmembrane subunits"/>
    <property type="match status" value="1"/>
</dbReference>
<evidence type="ECO:0000256" key="4">
    <source>
        <dbReference type="ARBA" id="ARBA00020076"/>
    </source>
</evidence>
<reference evidence="15" key="1">
    <citation type="submission" date="2016-07" db="EMBL/GenBank/DDBJ databases">
        <authorList>
            <person name="Florea S."/>
            <person name="Webb J.S."/>
            <person name="Jaromczyk J."/>
            <person name="Schardl C.L."/>
        </authorList>
    </citation>
    <scope>NUCLEOTIDE SEQUENCE [LARGE SCALE GENOMIC DNA]</scope>
    <source>
        <strain evidence="15">KCTC 42131</strain>
    </source>
</reference>
<evidence type="ECO:0000256" key="3">
    <source>
        <dbReference type="ARBA" id="ARBA00007244"/>
    </source>
</evidence>
<evidence type="ECO:0000256" key="10">
    <source>
        <dbReference type="ARBA" id="ARBA00023136"/>
    </source>
</evidence>
<keyword evidence="9 12" id="KW-0408">Iron</keyword>
<dbReference type="GO" id="GO:0006099">
    <property type="term" value="P:tricarboxylic acid cycle"/>
    <property type="evidence" value="ECO:0007669"/>
    <property type="project" value="InterPro"/>
</dbReference>
<evidence type="ECO:0000256" key="11">
    <source>
        <dbReference type="ARBA" id="ARBA00025912"/>
    </source>
</evidence>
<evidence type="ECO:0000313" key="15">
    <source>
        <dbReference type="Proteomes" id="UP000175669"/>
    </source>
</evidence>
<keyword evidence="5 12" id="KW-0349">Heme</keyword>
<dbReference type="Proteomes" id="UP000175669">
    <property type="component" value="Unassembled WGS sequence"/>
</dbReference>
<feature type="transmembrane region" description="Helical" evidence="13">
    <location>
        <begin position="24"/>
        <end position="45"/>
    </location>
</feature>
<evidence type="ECO:0000256" key="9">
    <source>
        <dbReference type="ARBA" id="ARBA00023004"/>
    </source>
</evidence>
<dbReference type="GO" id="GO:0009055">
    <property type="term" value="F:electron transfer activity"/>
    <property type="evidence" value="ECO:0007669"/>
    <property type="project" value="InterPro"/>
</dbReference>
<dbReference type="NCBIfam" id="TIGR02970">
    <property type="entry name" value="succ_dehyd_cytB"/>
    <property type="match status" value="1"/>
</dbReference>
<dbReference type="Pfam" id="PF01127">
    <property type="entry name" value="Sdh_cyt"/>
    <property type="match status" value="1"/>
</dbReference>
<evidence type="ECO:0000256" key="13">
    <source>
        <dbReference type="SAM" id="Phobius"/>
    </source>
</evidence>
<dbReference type="RefSeq" id="WP_070115493.1">
    <property type="nucleotide sequence ID" value="NZ_CAXATG010000002.1"/>
</dbReference>
<dbReference type="GO" id="GO:0005886">
    <property type="term" value="C:plasma membrane"/>
    <property type="evidence" value="ECO:0007669"/>
    <property type="project" value="TreeGrafter"/>
</dbReference>
<comment type="caution">
    <text evidence="14">The sequence shown here is derived from an EMBL/GenBank/DDBJ whole genome shotgun (WGS) entry which is preliminary data.</text>
</comment>
<keyword evidence="6 13" id="KW-0812">Transmembrane</keyword>
<feature type="transmembrane region" description="Helical" evidence="13">
    <location>
        <begin position="104"/>
        <end position="123"/>
    </location>
</feature>